<name>E7RR49_9BACT</name>
<dbReference type="Pfam" id="PF04545">
    <property type="entry name" value="Sigma70_r4"/>
    <property type="match status" value="1"/>
</dbReference>
<evidence type="ECO:0000256" key="3">
    <source>
        <dbReference type="ARBA" id="ARBA00023082"/>
    </source>
</evidence>
<evidence type="ECO:0000256" key="2">
    <source>
        <dbReference type="ARBA" id="ARBA00023015"/>
    </source>
</evidence>
<dbReference type="InterPro" id="IPR014284">
    <property type="entry name" value="RNA_pol_sigma-70_dom"/>
</dbReference>
<keyword evidence="2" id="KW-0805">Transcription regulation</keyword>
<dbReference type="Proteomes" id="UP000005580">
    <property type="component" value="Unassembled WGS sequence"/>
</dbReference>
<dbReference type="InterPro" id="IPR039425">
    <property type="entry name" value="RNA_pol_sigma-70-like"/>
</dbReference>
<dbReference type="AlphaFoldDB" id="E7RR49"/>
<comment type="similarity">
    <text evidence="1">Belongs to the sigma-70 factor family. ECF subfamily.</text>
</comment>
<keyword evidence="7" id="KW-1185">Reference proteome</keyword>
<sequence>MRNKKEIEHLFHTHYQKMYLLAMTLLHDEDESRDAASEVFADMLESSTPLYEKSAGNFLLVCVRNKCMNIISRKKTAERMRRLLPLDTAADITPPEQEGRQLDEMLAYIDRELTPQTRNIVHLRFSHGLRYHEIAAETGISRTAVYKHLAQAIRKLRTHFSPYTDDEKD</sequence>
<keyword evidence="4" id="KW-0804">Transcription</keyword>
<dbReference type="RefSeq" id="WP_004369812.1">
    <property type="nucleotide sequence ID" value="NZ_GL833119.1"/>
</dbReference>
<dbReference type="SUPFAM" id="SSF88659">
    <property type="entry name" value="Sigma3 and sigma4 domains of RNA polymerase sigma factors"/>
    <property type="match status" value="1"/>
</dbReference>
<feature type="domain" description="RNA polymerase sigma-70 region 4" evidence="5">
    <location>
        <begin position="112"/>
        <end position="157"/>
    </location>
</feature>
<dbReference type="InterPro" id="IPR007630">
    <property type="entry name" value="RNA_pol_sigma70_r4"/>
</dbReference>
<organism evidence="6 7">
    <name type="scientific">Hoylesella oralis ATCC 33269</name>
    <dbReference type="NCBI Taxonomy" id="873533"/>
    <lineage>
        <taxon>Bacteria</taxon>
        <taxon>Pseudomonadati</taxon>
        <taxon>Bacteroidota</taxon>
        <taxon>Bacteroidia</taxon>
        <taxon>Bacteroidales</taxon>
        <taxon>Prevotellaceae</taxon>
        <taxon>Hoylesella</taxon>
    </lineage>
</organism>
<protein>
    <submittedName>
        <fullName evidence="6">Sigma-70, region 4</fullName>
    </submittedName>
</protein>
<accession>E7RR49</accession>
<evidence type="ECO:0000259" key="5">
    <source>
        <dbReference type="Pfam" id="PF04545"/>
    </source>
</evidence>
<dbReference type="GO" id="GO:0016987">
    <property type="term" value="F:sigma factor activity"/>
    <property type="evidence" value="ECO:0007669"/>
    <property type="project" value="UniProtKB-KW"/>
</dbReference>
<evidence type="ECO:0000256" key="1">
    <source>
        <dbReference type="ARBA" id="ARBA00010641"/>
    </source>
</evidence>
<gene>
    <name evidence="6" type="ORF">HMPREF0663_11650</name>
</gene>
<dbReference type="NCBIfam" id="TIGR02937">
    <property type="entry name" value="sigma70-ECF"/>
    <property type="match status" value="1"/>
</dbReference>
<dbReference type="EMBL" id="AEPE02000005">
    <property type="protein sequence ID" value="EFZ36737.1"/>
    <property type="molecule type" value="Genomic_DNA"/>
</dbReference>
<dbReference type="InterPro" id="IPR013324">
    <property type="entry name" value="RNA_pol_sigma_r3/r4-like"/>
</dbReference>
<comment type="caution">
    <text evidence="6">The sequence shown here is derived from an EMBL/GenBank/DDBJ whole genome shotgun (WGS) entry which is preliminary data.</text>
</comment>
<evidence type="ECO:0000313" key="6">
    <source>
        <dbReference type="EMBL" id="EFZ36737.1"/>
    </source>
</evidence>
<reference evidence="6" key="1">
    <citation type="submission" date="2011-01" db="EMBL/GenBank/DDBJ databases">
        <authorList>
            <person name="Muzny D."/>
            <person name="Qin X."/>
            <person name="Buhay C."/>
            <person name="Dugan-Rocha S."/>
            <person name="Ding Y."/>
            <person name="Chen G."/>
            <person name="Hawes A."/>
            <person name="Holder M."/>
            <person name="Jhangiani S."/>
            <person name="Johnson A."/>
            <person name="Khan Z."/>
            <person name="Li Z."/>
            <person name="Liu W."/>
            <person name="Liu X."/>
            <person name="Perez L."/>
            <person name="Shen H."/>
            <person name="Wang Q."/>
            <person name="Watt J."/>
            <person name="Xi L."/>
            <person name="Xin Y."/>
            <person name="Zhou J."/>
            <person name="Deng J."/>
            <person name="Jiang H."/>
            <person name="Liu Y."/>
            <person name="Qu J."/>
            <person name="Song X.-Z."/>
            <person name="Zhang L."/>
            <person name="Villasana D."/>
            <person name="Johnson A."/>
            <person name="Liu J."/>
            <person name="Liyanage D."/>
            <person name="Lorensuhewa L."/>
            <person name="Robinson T."/>
            <person name="Song A."/>
            <person name="Song B.-B."/>
            <person name="Dinh H."/>
            <person name="Thornton R."/>
            <person name="Coyle M."/>
            <person name="Francisco L."/>
            <person name="Jackson L."/>
            <person name="Javaid M."/>
            <person name="Korchina V."/>
            <person name="Kovar C."/>
            <person name="Mata R."/>
            <person name="Mathew T."/>
            <person name="Ngo R."/>
            <person name="Nguyen L."/>
            <person name="Nguyen N."/>
            <person name="Okwuonu G."/>
            <person name="Ongeri F."/>
            <person name="Pham C."/>
            <person name="Simmons D."/>
            <person name="Wilczek-Boney K."/>
            <person name="Hale W."/>
            <person name="Jakkamsetti A."/>
            <person name="Pham P."/>
            <person name="Ruth R."/>
            <person name="San Lucas F."/>
            <person name="Warren J."/>
            <person name="Zhang J."/>
            <person name="Zhao Z."/>
            <person name="Zhou C."/>
            <person name="Zhu D."/>
            <person name="Lee S."/>
            <person name="Bess C."/>
            <person name="Blankenburg K."/>
            <person name="Forbes L."/>
            <person name="Fu Q."/>
            <person name="Gubbala S."/>
            <person name="Hirani K."/>
            <person name="Jayaseelan J.C."/>
            <person name="Lara F."/>
            <person name="Munidasa M."/>
            <person name="Palculict T."/>
            <person name="Patil S."/>
            <person name="Pu L.-L."/>
            <person name="Saada N."/>
            <person name="Tang L."/>
            <person name="Weissenberger G."/>
            <person name="Zhu Y."/>
            <person name="Hemphill L."/>
            <person name="Shang Y."/>
            <person name="Youmans B."/>
            <person name="Ayvaz T."/>
            <person name="Ross M."/>
            <person name="Santibanez J."/>
            <person name="Aqrawi P."/>
            <person name="Gross S."/>
            <person name="Joshi V."/>
            <person name="Fowler G."/>
            <person name="Nazareth L."/>
            <person name="Reid J."/>
            <person name="Worley K."/>
            <person name="Petrosino J."/>
            <person name="Highlander S."/>
            <person name="Gibbs R."/>
        </authorList>
    </citation>
    <scope>NUCLEOTIDE SEQUENCE [LARGE SCALE GENOMIC DNA]</scope>
    <source>
        <strain evidence="6">ATCC 33269</strain>
    </source>
</reference>
<dbReference type="InterPro" id="IPR013325">
    <property type="entry name" value="RNA_pol_sigma_r2"/>
</dbReference>
<evidence type="ECO:0000313" key="7">
    <source>
        <dbReference type="Proteomes" id="UP000005580"/>
    </source>
</evidence>
<dbReference type="PANTHER" id="PTHR43133:SF46">
    <property type="entry name" value="RNA POLYMERASE SIGMA-70 FACTOR ECF SUBFAMILY"/>
    <property type="match status" value="1"/>
</dbReference>
<dbReference type="Gene3D" id="1.10.1740.10">
    <property type="match status" value="1"/>
</dbReference>
<dbReference type="STRING" id="28134.SAMN05444288_1298"/>
<dbReference type="SUPFAM" id="SSF88946">
    <property type="entry name" value="Sigma2 domain of RNA polymerase sigma factors"/>
    <property type="match status" value="1"/>
</dbReference>
<evidence type="ECO:0000256" key="4">
    <source>
        <dbReference type="ARBA" id="ARBA00023163"/>
    </source>
</evidence>
<dbReference type="PANTHER" id="PTHR43133">
    <property type="entry name" value="RNA POLYMERASE ECF-TYPE SIGMA FACTO"/>
    <property type="match status" value="1"/>
</dbReference>
<proteinExistence type="inferred from homology"/>
<dbReference type="eggNOG" id="COG1595">
    <property type="taxonomic scope" value="Bacteria"/>
</dbReference>
<dbReference type="Gene3D" id="1.10.10.10">
    <property type="entry name" value="Winged helix-like DNA-binding domain superfamily/Winged helix DNA-binding domain"/>
    <property type="match status" value="1"/>
</dbReference>
<dbReference type="GO" id="GO:0006352">
    <property type="term" value="P:DNA-templated transcription initiation"/>
    <property type="evidence" value="ECO:0007669"/>
    <property type="project" value="InterPro"/>
</dbReference>
<keyword evidence="3" id="KW-0731">Sigma factor</keyword>
<dbReference type="HOGENOM" id="CLU_047691_4_1_10"/>
<dbReference type="InterPro" id="IPR036388">
    <property type="entry name" value="WH-like_DNA-bd_sf"/>
</dbReference>